<evidence type="ECO:0000313" key="1">
    <source>
        <dbReference type="EMBL" id="KAK1861609.1"/>
    </source>
</evidence>
<sequence length="1173" mass="126107">MMSTSTACCPVLCIAGASLGRARSHCLCCSCPGGGARPDRDHPVAVPTAAAATTAAAAAESDAVCVSRGGGVAAMSTKRRDDLLVLQREAQARWDAEKIFEEDAPAPAAGGAGGGAVDPPKYLVTFPYPYMNGFLHLGHAFSLSKAEFAVGYRRLQGDRCLFPFAFHCTGMPIQACADRLRREMEQYGSPPVFPKDDEVAPAGGAPAAAGGAAGGGKPAARGGKSKVAAKAGKAKYQWEILAQSGIPEADIPAFADPLTWLRFFPSEGVADVRALGVKVDWRRAFITTDVNAYYDSFVRWQLNTLRGRGKVKFGKRLAVWSSLDGQPCADHDRASGEGVGPQEYTLIKMEVVPEECPPGRLPDVLAGRKVILAAATLRAETMYGQTNVWVLPTGDYGVYPVADGTLWVVSPHAAANMAHQALFSAEEADFGRVPPPVAMLKGEQLLGLSLRSPRAPRAIRVLPLLTVSMSKGTGVVTSVPSDAPDDYRGLRDLQEKQPLRAKLGVEDSWVEDVQPIPIIHTPGYGDLAAVAACDQFGVKSQNDRVALDSAKEDVYKKGFYSGTLLVGTHEGMGVEEAKPLIRAEMIADGTAVSYAEPEKTVMSRSGGECVVAWSDQWYLTYGEEEWRTATEGALAAMETYAPETRSRFEEALAWLREWGCSRQFGLGTRLPWDERWLVESLSDSTIYMAFYTVAHLLQGGTANMDGSKAGPAGVAAADLTDAVWDYVLLGTGDPAALPVPVNVVMSLRREFSYWYPVDLRVSGKDLIRNHLSFFIYTHVAIFPREHWPKAVRTNGHLLLNADKMSKSTGNFMTLREGVAKYSADAVRFALADAGDTGEDANFAKATADDAVLKLTALLTLVTEGASVAATMVSDDVPPRFADRVFGAQLEKALVATNAAYDKMLYREALKVGFHEMQTAVGIYRVAVGADKTTDTLSRMRGSLFRRFVEAQTVMLAPICPHVAEKLWAVGLGKTESVMHARWPTAAVSESDGALLEAAAYLDSLLHRVRVAQQPKKARGKGKAPPAADAPRPNTLVVHVCVETPVWQQAALATLRGAWDADARTFASDLPARIKTAMPADVQAGWKKSMKRVMPFVAMVRDEVLASGEGALTRSLPFVEREVLEENRSFVTEQLELFTLEVADAVAASTGAAADALPGKPSFELRHEPPAEAA</sequence>
<protein>
    <submittedName>
        <fullName evidence="1">Uncharacterized protein</fullName>
    </submittedName>
</protein>
<evidence type="ECO:0000313" key="2">
    <source>
        <dbReference type="Proteomes" id="UP000798662"/>
    </source>
</evidence>
<proteinExistence type="predicted"/>
<keyword evidence="2" id="KW-1185">Reference proteome</keyword>
<accession>A0ACC3BV73</accession>
<comment type="caution">
    <text evidence="1">The sequence shown here is derived from an EMBL/GenBank/DDBJ whole genome shotgun (WGS) entry which is preliminary data.</text>
</comment>
<reference evidence="1" key="1">
    <citation type="submission" date="2019-11" db="EMBL/GenBank/DDBJ databases">
        <title>Nori genome reveals adaptations in red seaweeds to the harsh intertidal environment.</title>
        <authorList>
            <person name="Wang D."/>
            <person name="Mao Y."/>
        </authorList>
    </citation>
    <scope>NUCLEOTIDE SEQUENCE</scope>
    <source>
        <tissue evidence="1">Gametophyte</tissue>
    </source>
</reference>
<dbReference type="EMBL" id="CM020618">
    <property type="protein sequence ID" value="KAK1861609.1"/>
    <property type="molecule type" value="Genomic_DNA"/>
</dbReference>
<organism evidence="1 2">
    <name type="scientific">Pyropia yezoensis</name>
    <name type="common">Susabi-nori</name>
    <name type="synonym">Porphyra yezoensis</name>
    <dbReference type="NCBI Taxonomy" id="2788"/>
    <lineage>
        <taxon>Eukaryota</taxon>
        <taxon>Rhodophyta</taxon>
        <taxon>Bangiophyceae</taxon>
        <taxon>Bangiales</taxon>
        <taxon>Bangiaceae</taxon>
        <taxon>Pyropia</taxon>
    </lineage>
</organism>
<dbReference type="Proteomes" id="UP000798662">
    <property type="component" value="Chromosome 1"/>
</dbReference>
<name>A0ACC3BV73_PYRYE</name>
<gene>
    <name evidence="1" type="ORF">I4F81_004192</name>
</gene>